<keyword evidence="1" id="KW-0732">Signal</keyword>
<evidence type="ECO:0000313" key="2">
    <source>
        <dbReference type="EMBL" id="MBX28317.1"/>
    </source>
</evidence>
<proteinExistence type="predicted"/>
<reference evidence="2" key="1">
    <citation type="submission" date="2018-02" db="EMBL/GenBank/DDBJ databases">
        <title>Rhizophora mucronata_Transcriptome.</title>
        <authorList>
            <person name="Meera S.P."/>
            <person name="Sreeshan A."/>
            <person name="Augustine A."/>
        </authorList>
    </citation>
    <scope>NUCLEOTIDE SEQUENCE</scope>
    <source>
        <tissue evidence="2">Leaf</tissue>
    </source>
</reference>
<dbReference type="EMBL" id="GGEC01047826">
    <property type="protein sequence ID" value="MBX28310.1"/>
    <property type="molecule type" value="Transcribed_RNA"/>
</dbReference>
<feature type="signal peptide" evidence="1">
    <location>
        <begin position="1"/>
        <end position="20"/>
    </location>
</feature>
<organism evidence="2">
    <name type="scientific">Rhizophora mucronata</name>
    <name type="common">Asiatic mangrove</name>
    <dbReference type="NCBI Taxonomy" id="61149"/>
    <lineage>
        <taxon>Eukaryota</taxon>
        <taxon>Viridiplantae</taxon>
        <taxon>Streptophyta</taxon>
        <taxon>Embryophyta</taxon>
        <taxon>Tracheophyta</taxon>
        <taxon>Spermatophyta</taxon>
        <taxon>Magnoliopsida</taxon>
        <taxon>eudicotyledons</taxon>
        <taxon>Gunneridae</taxon>
        <taxon>Pentapetalae</taxon>
        <taxon>rosids</taxon>
        <taxon>fabids</taxon>
        <taxon>Malpighiales</taxon>
        <taxon>Rhizophoraceae</taxon>
        <taxon>Rhizophora</taxon>
    </lineage>
</organism>
<protein>
    <submittedName>
        <fullName evidence="2">Uncharacterized protein MANES_18G076200</fullName>
    </submittedName>
</protein>
<feature type="chain" id="PRO_5015085110" evidence="1">
    <location>
        <begin position="21"/>
        <end position="43"/>
    </location>
</feature>
<sequence length="43" mass="4340">MLASLGTLLFLLAGVSSVSALPTFCPVNRPITGESSIVSSSSE</sequence>
<dbReference type="AlphaFoldDB" id="A0A2P2MDN7"/>
<dbReference type="EMBL" id="GGEC01047817">
    <property type="protein sequence ID" value="MBX28301.1"/>
    <property type="molecule type" value="Transcribed_RNA"/>
</dbReference>
<accession>A0A2P2MDN7</accession>
<evidence type="ECO:0000256" key="1">
    <source>
        <dbReference type="SAM" id="SignalP"/>
    </source>
</evidence>
<dbReference type="EMBL" id="GGEC01047833">
    <property type="protein sequence ID" value="MBX28317.1"/>
    <property type="molecule type" value="Transcribed_RNA"/>
</dbReference>
<name>A0A2P2MDN7_RHIMU</name>